<dbReference type="RefSeq" id="WP_104409973.1">
    <property type="nucleotide sequence ID" value="NZ_PTIS01000009.1"/>
</dbReference>
<evidence type="ECO:0000256" key="8">
    <source>
        <dbReference type="ARBA" id="ARBA00022755"/>
    </source>
</evidence>
<dbReference type="GO" id="GO:0009113">
    <property type="term" value="P:purine nucleobase biosynthetic process"/>
    <property type="evidence" value="ECO:0007669"/>
    <property type="project" value="InterPro"/>
</dbReference>
<dbReference type="EMBL" id="PTIS01000009">
    <property type="protein sequence ID" value="PPK48179.1"/>
    <property type="molecule type" value="Genomic_DNA"/>
</dbReference>
<dbReference type="PROSITE" id="PS50975">
    <property type="entry name" value="ATP_GRASP"/>
    <property type="match status" value="1"/>
</dbReference>
<dbReference type="InterPro" id="IPR020562">
    <property type="entry name" value="PRibGlycinamide_synth_N"/>
</dbReference>
<keyword evidence="6" id="KW-0479">Metal-binding</keyword>
<evidence type="ECO:0000256" key="6">
    <source>
        <dbReference type="ARBA" id="ARBA00022723"/>
    </source>
</evidence>
<evidence type="ECO:0000256" key="4">
    <source>
        <dbReference type="ARBA" id="ARBA00013255"/>
    </source>
</evidence>
<dbReference type="Gene3D" id="3.30.470.20">
    <property type="entry name" value="ATP-grasp fold, B domain"/>
    <property type="match status" value="1"/>
</dbReference>
<sequence length="415" mass="46022">MNILLIGSGGREHAMAFKLSQNPKVEKIYCAPGNGGTAMENKCENIREKTIEELLKFAKENEIYITIVGPEELLIKGIVDEFNKEGLKIFGPSKKAACLEGSKDFSKRFMKKHGILTAEYESFTFAPKALEYLKDCRYPCVIKADGMAAGKGVVICNSFKEAEKVICDFMIDDIFNGSGKKVVIEEFLEGVEASILSITDGDTLIPFISAKDHKQIFDNNQGPNTGGMGVIAPNPFVTNNVMKEFNEGILKPTLKGLKEEGIEFKGFLFFGLMITKKGVYLLEYNVRLGDPESQAVLPLMKSDFYDVICSAYSGKLKSFEIKWEDKNSCALVIASLGYPGKYNTGFNITLDKNIDGNVFISGGRLEGKDLKTSGGRVISLVTLGNDLEDSIKRCYKEVNKINFKDMYYRKDIGLI</sequence>
<protein>
    <recommendedName>
        <fullName evidence="4 14">Phosphoribosylamine--glycine ligase</fullName>
        <ecNumber evidence="4 14">6.3.4.13</ecNumber>
    </recommendedName>
    <alternativeName>
        <fullName evidence="14">GARS</fullName>
    </alternativeName>
    <alternativeName>
        <fullName evidence="12 14">Glycinamide ribonucleotide synthetase</fullName>
    </alternativeName>
    <alternativeName>
        <fullName evidence="13 14">Phosphoribosylglycinamide synthetase</fullName>
    </alternativeName>
</protein>
<comment type="cofactor">
    <cofactor evidence="2">
        <name>Mg(2+)</name>
        <dbReference type="ChEBI" id="CHEBI:18420"/>
    </cofactor>
</comment>
<dbReference type="Gene3D" id="3.90.600.10">
    <property type="entry name" value="Phosphoribosylglycinamide synthetase, C-terminal domain"/>
    <property type="match status" value="1"/>
</dbReference>
<dbReference type="GO" id="GO:0046872">
    <property type="term" value="F:metal ion binding"/>
    <property type="evidence" value="ECO:0007669"/>
    <property type="project" value="UniProtKB-KW"/>
</dbReference>
<keyword evidence="7 15" id="KW-0547">Nucleotide-binding</keyword>
<dbReference type="GO" id="GO:0004637">
    <property type="term" value="F:phosphoribosylamine-glycine ligase activity"/>
    <property type="evidence" value="ECO:0007669"/>
    <property type="project" value="UniProtKB-UniRule"/>
</dbReference>
<name>A0A2S6FXA4_9CLOT</name>
<feature type="domain" description="ATP-grasp" evidence="16">
    <location>
        <begin position="107"/>
        <end position="313"/>
    </location>
</feature>
<evidence type="ECO:0000256" key="9">
    <source>
        <dbReference type="ARBA" id="ARBA00022840"/>
    </source>
</evidence>
<comment type="caution">
    <text evidence="17">The sequence shown here is derived from an EMBL/GenBank/DDBJ whole genome shotgun (WGS) entry which is preliminary data.</text>
</comment>
<dbReference type="InterPro" id="IPR011054">
    <property type="entry name" value="Rudment_hybrid_motif"/>
</dbReference>
<evidence type="ECO:0000256" key="11">
    <source>
        <dbReference type="ARBA" id="ARBA00038345"/>
    </source>
</evidence>
<dbReference type="SUPFAM" id="SSF52440">
    <property type="entry name" value="PreATP-grasp domain"/>
    <property type="match status" value="1"/>
</dbReference>
<dbReference type="Proteomes" id="UP000239863">
    <property type="component" value="Unassembled WGS sequence"/>
</dbReference>
<dbReference type="InterPro" id="IPR011761">
    <property type="entry name" value="ATP-grasp"/>
</dbReference>
<dbReference type="InterPro" id="IPR020560">
    <property type="entry name" value="PRibGlycinamide_synth_C-dom"/>
</dbReference>
<evidence type="ECO:0000256" key="10">
    <source>
        <dbReference type="ARBA" id="ARBA00023211"/>
    </source>
</evidence>
<keyword evidence="8 14" id="KW-0658">Purine biosynthesis</keyword>
<dbReference type="InterPro" id="IPR000115">
    <property type="entry name" value="PRibGlycinamide_synth"/>
</dbReference>
<evidence type="ECO:0000256" key="15">
    <source>
        <dbReference type="PROSITE-ProRule" id="PRU00409"/>
    </source>
</evidence>
<evidence type="ECO:0000313" key="18">
    <source>
        <dbReference type="Proteomes" id="UP000239863"/>
    </source>
</evidence>
<dbReference type="SMART" id="SM01210">
    <property type="entry name" value="GARS_C"/>
    <property type="match status" value="1"/>
</dbReference>
<proteinExistence type="inferred from homology"/>
<dbReference type="Pfam" id="PF02843">
    <property type="entry name" value="GARS_C"/>
    <property type="match status" value="1"/>
</dbReference>
<dbReference type="InterPro" id="IPR037123">
    <property type="entry name" value="PRibGlycinamide_synth_C_sf"/>
</dbReference>
<comment type="catalytic activity">
    <reaction evidence="14">
        <text>5-phospho-beta-D-ribosylamine + glycine + ATP = N(1)-(5-phospho-beta-D-ribosyl)glycinamide + ADP + phosphate + H(+)</text>
        <dbReference type="Rhea" id="RHEA:17453"/>
        <dbReference type="ChEBI" id="CHEBI:15378"/>
        <dbReference type="ChEBI" id="CHEBI:30616"/>
        <dbReference type="ChEBI" id="CHEBI:43474"/>
        <dbReference type="ChEBI" id="CHEBI:57305"/>
        <dbReference type="ChEBI" id="CHEBI:58681"/>
        <dbReference type="ChEBI" id="CHEBI:143788"/>
        <dbReference type="ChEBI" id="CHEBI:456216"/>
        <dbReference type="EC" id="6.3.4.13"/>
    </reaction>
</comment>
<dbReference type="STRING" id="37659.GCA_000703125_02255"/>
<dbReference type="InterPro" id="IPR013815">
    <property type="entry name" value="ATP_grasp_subdomain_1"/>
</dbReference>
<dbReference type="SUPFAM" id="SSF56059">
    <property type="entry name" value="Glutathione synthetase ATP-binding domain-like"/>
    <property type="match status" value="1"/>
</dbReference>
<dbReference type="PANTHER" id="PTHR43472">
    <property type="entry name" value="PHOSPHORIBOSYLAMINE--GLYCINE LIGASE"/>
    <property type="match status" value="1"/>
</dbReference>
<comment type="similarity">
    <text evidence="11 14">Belongs to the GARS family.</text>
</comment>
<keyword evidence="5 14" id="KW-0436">Ligase</keyword>
<dbReference type="InterPro" id="IPR020559">
    <property type="entry name" value="PRibGlycinamide_synth_CS"/>
</dbReference>
<evidence type="ECO:0000259" key="16">
    <source>
        <dbReference type="PROSITE" id="PS50975"/>
    </source>
</evidence>
<gene>
    <name evidence="14" type="primary">purD</name>
    <name evidence="17" type="ORF">BD821_10943</name>
</gene>
<dbReference type="Gene3D" id="3.40.50.20">
    <property type="match status" value="1"/>
</dbReference>
<organism evidence="17 18">
    <name type="scientific">Clostridium algidicarnis DSM 15099</name>
    <dbReference type="NCBI Taxonomy" id="1121295"/>
    <lineage>
        <taxon>Bacteria</taxon>
        <taxon>Bacillati</taxon>
        <taxon>Bacillota</taxon>
        <taxon>Clostridia</taxon>
        <taxon>Eubacteriales</taxon>
        <taxon>Clostridiaceae</taxon>
        <taxon>Clostridium</taxon>
    </lineage>
</organism>
<dbReference type="GO" id="GO:0005524">
    <property type="term" value="F:ATP binding"/>
    <property type="evidence" value="ECO:0007669"/>
    <property type="project" value="UniProtKB-UniRule"/>
</dbReference>
<dbReference type="Pfam" id="PF01071">
    <property type="entry name" value="GARS_A"/>
    <property type="match status" value="1"/>
</dbReference>
<dbReference type="Gene3D" id="3.30.1490.20">
    <property type="entry name" value="ATP-grasp fold, A domain"/>
    <property type="match status" value="1"/>
</dbReference>
<evidence type="ECO:0000256" key="3">
    <source>
        <dbReference type="ARBA" id="ARBA00005174"/>
    </source>
</evidence>
<evidence type="ECO:0000256" key="13">
    <source>
        <dbReference type="ARBA" id="ARBA00042864"/>
    </source>
</evidence>
<evidence type="ECO:0000256" key="5">
    <source>
        <dbReference type="ARBA" id="ARBA00022598"/>
    </source>
</evidence>
<dbReference type="InterPro" id="IPR020561">
    <property type="entry name" value="PRibGlycinamid_synth_ATP-grasp"/>
</dbReference>
<evidence type="ECO:0000256" key="12">
    <source>
        <dbReference type="ARBA" id="ARBA00042242"/>
    </source>
</evidence>
<dbReference type="PANTHER" id="PTHR43472:SF1">
    <property type="entry name" value="PHOSPHORIBOSYLAMINE--GLYCINE LIGASE, CHLOROPLASTIC"/>
    <property type="match status" value="1"/>
</dbReference>
<dbReference type="GO" id="GO:0006189">
    <property type="term" value="P:'de novo' IMP biosynthetic process"/>
    <property type="evidence" value="ECO:0007669"/>
    <property type="project" value="UniProtKB-UniRule"/>
</dbReference>
<comment type="pathway">
    <text evidence="3 14">Purine metabolism; IMP biosynthesis via de novo pathway; N(1)-(5-phospho-D-ribosyl)glycinamide from 5-phospho-alpha-D-ribose 1-diphosphate: step 2/2.</text>
</comment>
<keyword evidence="10" id="KW-0464">Manganese</keyword>
<comment type="cofactor">
    <cofactor evidence="1">
        <name>Mn(2+)</name>
        <dbReference type="ChEBI" id="CHEBI:29035"/>
    </cofactor>
</comment>
<dbReference type="Pfam" id="PF02844">
    <property type="entry name" value="GARS_N"/>
    <property type="match status" value="1"/>
</dbReference>
<accession>A0A2S6FXA4</accession>
<dbReference type="FunFam" id="3.40.50.20:FF:000006">
    <property type="entry name" value="Phosphoribosylamine--glycine ligase, chloroplastic"/>
    <property type="match status" value="1"/>
</dbReference>
<dbReference type="UniPathway" id="UPA00074">
    <property type="reaction ID" value="UER00125"/>
</dbReference>
<keyword evidence="9 15" id="KW-0067">ATP-binding</keyword>
<dbReference type="PROSITE" id="PS00184">
    <property type="entry name" value="GARS"/>
    <property type="match status" value="1"/>
</dbReference>
<dbReference type="SUPFAM" id="SSF51246">
    <property type="entry name" value="Rudiment single hybrid motif"/>
    <property type="match status" value="1"/>
</dbReference>
<dbReference type="SMART" id="SM01209">
    <property type="entry name" value="GARS_A"/>
    <property type="match status" value="1"/>
</dbReference>
<dbReference type="EC" id="6.3.4.13" evidence="4 14"/>
<dbReference type="InterPro" id="IPR016185">
    <property type="entry name" value="PreATP-grasp_dom_sf"/>
</dbReference>
<evidence type="ECO:0000256" key="7">
    <source>
        <dbReference type="ARBA" id="ARBA00022741"/>
    </source>
</evidence>
<evidence type="ECO:0000313" key="17">
    <source>
        <dbReference type="EMBL" id="PPK48179.1"/>
    </source>
</evidence>
<evidence type="ECO:0000256" key="14">
    <source>
        <dbReference type="HAMAP-Rule" id="MF_00138"/>
    </source>
</evidence>
<evidence type="ECO:0000256" key="2">
    <source>
        <dbReference type="ARBA" id="ARBA00001946"/>
    </source>
</evidence>
<evidence type="ECO:0000256" key="1">
    <source>
        <dbReference type="ARBA" id="ARBA00001936"/>
    </source>
</evidence>
<dbReference type="HAMAP" id="MF_00138">
    <property type="entry name" value="GARS"/>
    <property type="match status" value="1"/>
</dbReference>
<dbReference type="OrthoDB" id="9807240at2"/>
<reference evidence="17 18" key="1">
    <citation type="submission" date="2018-02" db="EMBL/GenBank/DDBJ databases">
        <title>Genomic Encyclopedia of Archaeal and Bacterial Type Strains, Phase II (KMG-II): from individual species to whole genera.</title>
        <authorList>
            <person name="Goeker M."/>
        </authorList>
    </citation>
    <scope>NUCLEOTIDE SEQUENCE [LARGE SCALE GENOMIC DNA]</scope>
    <source>
        <strain evidence="17 18">DSM 15099</strain>
    </source>
</reference>
<dbReference type="AlphaFoldDB" id="A0A2S6FXA4"/>
<dbReference type="NCBIfam" id="TIGR00877">
    <property type="entry name" value="purD"/>
    <property type="match status" value="1"/>
</dbReference>